<feature type="non-terminal residue" evidence="1">
    <location>
        <position position="167"/>
    </location>
</feature>
<dbReference type="PANTHER" id="PTHR31065:SF35">
    <property type="entry name" value="PLATZ TRANSCRIPTION FACTOR FAMILY PROTEIN"/>
    <property type="match status" value="1"/>
</dbReference>
<dbReference type="EMBL" id="JAHRHJ020000009">
    <property type="protein sequence ID" value="KAH9302766.1"/>
    <property type="molecule type" value="Genomic_DNA"/>
</dbReference>
<gene>
    <name evidence="1" type="ORF">KI387_014349</name>
</gene>
<feature type="non-terminal residue" evidence="1">
    <location>
        <position position="1"/>
    </location>
</feature>
<accession>A0AA38CJV0</accession>
<proteinExistence type="predicted"/>
<comment type="caution">
    <text evidence="1">The sequence shown here is derived from an EMBL/GenBank/DDBJ whole genome shotgun (WGS) entry which is preliminary data.</text>
</comment>
<reference evidence="1 2" key="1">
    <citation type="journal article" date="2021" name="Nat. Plants">
        <title>The Taxus genome provides insights into paclitaxel biosynthesis.</title>
        <authorList>
            <person name="Xiong X."/>
            <person name="Gou J."/>
            <person name="Liao Q."/>
            <person name="Li Y."/>
            <person name="Zhou Q."/>
            <person name="Bi G."/>
            <person name="Li C."/>
            <person name="Du R."/>
            <person name="Wang X."/>
            <person name="Sun T."/>
            <person name="Guo L."/>
            <person name="Liang H."/>
            <person name="Lu P."/>
            <person name="Wu Y."/>
            <person name="Zhang Z."/>
            <person name="Ro D.K."/>
            <person name="Shang Y."/>
            <person name="Huang S."/>
            <person name="Yan J."/>
        </authorList>
    </citation>
    <scope>NUCLEOTIDE SEQUENCE [LARGE SCALE GENOMIC DNA]</scope>
    <source>
        <strain evidence="1">Ta-2019</strain>
    </source>
</reference>
<dbReference type="AlphaFoldDB" id="A0AA38CJV0"/>
<dbReference type="Proteomes" id="UP000824469">
    <property type="component" value="Unassembled WGS sequence"/>
</dbReference>
<dbReference type="CDD" id="cd19756">
    <property type="entry name" value="Bbox2"/>
    <property type="match status" value="1"/>
</dbReference>
<name>A0AA38CJV0_TAXCH</name>
<dbReference type="InterPro" id="IPR006734">
    <property type="entry name" value="PLATZ"/>
</dbReference>
<evidence type="ECO:0008006" key="3">
    <source>
        <dbReference type="Google" id="ProtNLM"/>
    </source>
</evidence>
<evidence type="ECO:0000313" key="2">
    <source>
        <dbReference type="Proteomes" id="UP000824469"/>
    </source>
</evidence>
<protein>
    <recommendedName>
        <fullName evidence="3">PLATZ transcription factor family protein</fullName>
    </recommendedName>
</protein>
<organism evidence="1 2">
    <name type="scientific">Taxus chinensis</name>
    <name type="common">Chinese yew</name>
    <name type="synonym">Taxus wallichiana var. chinensis</name>
    <dbReference type="NCBI Taxonomy" id="29808"/>
    <lineage>
        <taxon>Eukaryota</taxon>
        <taxon>Viridiplantae</taxon>
        <taxon>Streptophyta</taxon>
        <taxon>Embryophyta</taxon>
        <taxon>Tracheophyta</taxon>
        <taxon>Spermatophyta</taxon>
        <taxon>Pinopsida</taxon>
        <taxon>Pinidae</taxon>
        <taxon>Conifers II</taxon>
        <taxon>Cupressales</taxon>
        <taxon>Taxaceae</taxon>
        <taxon>Taxus</taxon>
    </lineage>
</organism>
<keyword evidence="2" id="KW-1185">Reference proteome</keyword>
<dbReference type="OMA" id="CANWRST"/>
<sequence>EGIFTVDELAIESHNKFSLLKTRRKKVMVGPMLPRCSEQIGPPWLRPLLETSFFVPCKVHGDSSKSECNMYCLDCMGRALCSYCLGHHRDHFIVQIRRSSYHNVIRVSEVQKVLDITGVQTYIINSARIVFSEREASAQARERRHEHLRDLRPESSRFISVLLAWLQ</sequence>
<dbReference type="PANTHER" id="PTHR31065">
    <property type="entry name" value="PLATZ TRANSCRIPTION FACTOR FAMILY PROTEIN"/>
    <property type="match status" value="1"/>
</dbReference>
<dbReference type="Pfam" id="PF04640">
    <property type="entry name" value="PLATZ"/>
    <property type="match status" value="1"/>
</dbReference>
<evidence type="ECO:0000313" key="1">
    <source>
        <dbReference type="EMBL" id="KAH9302766.1"/>
    </source>
</evidence>